<reference evidence="2 3" key="2">
    <citation type="submission" date="2018-11" db="EMBL/GenBank/DDBJ databases">
        <title>Genomic Encyclopedia of Type Strains, Phase IV (KMG-IV): sequencing the most valuable type-strain genomes for metagenomic binning, comparative biology and taxonomic classification.</title>
        <authorList>
            <person name="Goeker M."/>
        </authorList>
    </citation>
    <scope>NUCLEOTIDE SEQUENCE [LARGE SCALE GENOMIC DNA]</scope>
    <source>
        <strain evidence="2 3">DSM 27783</strain>
    </source>
</reference>
<dbReference type="EMBL" id="CP027432">
    <property type="protein sequence ID" value="QCI27412.1"/>
    <property type="molecule type" value="Genomic_DNA"/>
</dbReference>
<evidence type="ECO:0000313" key="3">
    <source>
        <dbReference type="Proteomes" id="UP000272781"/>
    </source>
</evidence>
<evidence type="ECO:0000313" key="4">
    <source>
        <dbReference type="Proteomes" id="UP000298805"/>
    </source>
</evidence>
<name>A0AAJ4RAX3_9BACT</name>
<dbReference type="Proteomes" id="UP000272781">
    <property type="component" value="Unassembled WGS sequence"/>
</dbReference>
<reference evidence="4" key="1">
    <citation type="submission" date="2018-03" db="EMBL/GenBank/DDBJ databases">
        <title>A comparative analysis of the Nautiliaceae.</title>
        <authorList>
            <person name="Grosche A."/>
            <person name="Smedile F."/>
            <person name="Vetriani C."/>
        </authorList>
    </citation>
    <scope>NUCLEOTIDE SEQUENCE [LARGE SCALE GENOMIC DNA]</scope>
    <source>
        <strain evidence="4">TB6</strain>
    </source>
</reference>
<dbReference type="EMBL" id="RJVK01000005">
    <property type="protein sequence ID" value="ROR38849.1"/>
    <property type="molecule type" value="Genomic_DNA"/>
</dbReference>
<reference evidence="1" key="3">
    <citation type="submission" date="2019-06" db="EMBL/GenBank/DDBJ databases">
        <title>A comparative analysis of the Nautiliaceae.</title>
        <authorList>
            <person name="Grosche A."/>
            <person name="Smedile F."/>
            <person name="Vetriani C."/>
        </authorList>
    </citation>
    <scope>NUCLEOTIDE SEQUENCE</scope>
    <source>
        <strain evidence="1">TB6</strain>
    </source>
</reference>
<accession>A0AAJ4RAX3</accession>
<gene>
    <name evidence="1" type="ORF">C6V80_00055</name>
    <name evidence="2" type="ORF">EDC58_1764</name>
</gene>
<dbReference type="AlphaFoldDB" id="A0AAJ4RAX3"/>
<dbReference type="RefSeq" id="WP_123353141.1">
    <property type="nucleotide sequence ID" value="NZ_CP027432.2"/>
</dbReference>
<sequence length="154" mass="17943">MKKILIFLLGFYIGAVIFMPKKAIFYKIQELIPQINIEAQTKQTPISLNLQNVKIFYASIDSADIKKVKIFPFILYNQADIYDLNVKSINLTLKNIKIIFTPFYPIKAFIFGDNLNGFINLKERKIHITFKNPPSSIRGFLKKTEKGYVLDERY</sequence>
<protein>
    <submittedName>
        <fullName evidence="2">Uncharacterized protein</fullName>
    </submittedName>
</protein>
<keyword evidence="4" id="KW-1185">Reference proteome</keyword>
<dbReference type="Proteomes" id="UP000298805">
    <property type="component" value="Chromosome"/>
</dbReference>
<proteinExistence type="predicted"/>
<organism evidence="2 3">
    <name type="scientific">Caminibacter pacificus</name>
    <dbReference type="NCBI Taxonomy" id="1424653"/>
    <lineage>
        <taxon>Bacteria</taxon>
        <taxon>Pseudomonadati</taxon>
        <taxon>Campylobacterota</taxon>
        <taxon>Epsilonproteobacteria</taxon>
        <taxon>Nautiliales</taxon>
        <taxon>Nautiliaceae</taxon>
        <taxon>Caminibacter</taxon>
    </lineage>
</organism>
<evidence type="ECO:0000313" key="1">
    <source>
        <dbReference type="EMBL" id="QCI27412.1"/>
    </source>
</evidence>
<evidence type="ECO:0000313" key="2">
    <source>
        <dbReference type="EMBL" id="ROR38849.1"/>
    </source>
</evidence>